<dbReference type="Pfam" id="PF23598">
    <property type="entry name" value="LRR_14"/>
    <property type="match status" value="1"/>
</dbReference>
<reference evidence="3" key="1">
    <citation type="submission" date="2018-01" db="EMBL/GenBank/DDBJ databases">
        <authorList>
            <person name="Mao J.F."/>
        </authorList>
    </citation>
    <scope>NUCLEOTIDE SEQUENCE</scope>
    <source>
        <strain evidence="3">Huo1</strain>
        <tissue evidence="3">Leaf</tissue>
    </source>
</reference>
<dbReference type="Proteomes" id="UP000298416">
    <property type="component" value="Unassembled WGS sequence"/>
</dbReference>
<name>A0A8X8Z082_SALSN</name>
<keyword evidence="1" id="KW-0677">Repeat</keyword>
<dbReference type="AlphaFoldDB" id="A0A8X8Z082"/>
<gene>
    <name evidence="3" type="ORF">SASPL_151744</name>
</gene>
<dbReference type="SUPFAM" id="SSF52047">
    <property type="entry name" value="RNI-like"/>
    <property type="match status" value="1"/>
</dbReference>
<dbReference type="Gene3D" id="3.80.10.10">
    <property type="entry name" value="Ribonuclease Inhibitor"/>
    <property type="match status" value="1"/>
</dbReference>
<reference evidence="3" key="2">
    <citation type="submission" date="2020-08" db="EMBL/GenBank/DDBJ databases">
        <title>Plant Genome Project.</title>
        <authorList>
            <person name="Zhang R.-G."/>
        </authorList>
    </citation>
    <scope>NUCLEOTIDE SEQUENCE</scope>
    <source>
        <strain evidence="3">Huo1</strain>
        <tissue evidence="3">Leaf</tissue>
    </source>
</reference>
<dbReference type="PANTHER" id="PTHR15140">
    <property type="entry name" value="TUBULIN-SPECIFIC CHAPERONE E"/>
    <property type="match status" value="1"/>
</dbReference>
<accession>A0A8X8Z082</accession>
<evidence type="ECO:0000313" key="3">
    <source>
        <dbReference type="EMBL" id="KAG6386578.1"/>
    </source>
</evidence>
<protein>
    <recommendedName>
        <fullName evidence="2">Disease resistance R13L4/SHOC-2-like LRR domain-containing protein</fullName>
    </recommendedName>
</protein>
<keyword evidence="4" id="KW-1185">Reference proteome</keyword>
<dbReference type="EMBL" id="PNBA02000021">
    <property type="protein sequence ID" value="KAG6386578.1"/>
    <property type="molecule type" value="Genomic_DNA"/>
</dbReference>
<dbReference type="InterPro" id="IPR032675">
    <property type="entry name" value="LRR_dom_sf"/>
</dbReference>
<evidence type="ECO:0000313" key="4">
    <source>
        <dbReference type="Proteomes" id="UP000298416"/>
    </source>
</evidence>
<dbReference type="InterPro" id="IPR055414">
    <property type="entry name" value="LRR_R13L4/SHOC2-like"/>
</dbReference>
<organism evidence="3">
    <name type="scientific">Salvia splendens</name>
    <name type="common">Scarlet sage</name>
    <dbReference type="NCBI Taxonomy" id="180675"/>
    <lineage>
        <taxon>Eukaryota</taxon>
        <taxon>Viridiplantae</taxon>
        <taxon>Streptophyta</taxon>
        <taxon>Embryophyta</taxon>
        <taxon>Tracheophyta</taxon>
        <taxon>Spermatophyta</taxon>
        <taxon>Magnoliopsida</taxon>
        <taxon>eudicotyledons</taxon>
        <taxon>Gunneridae</taxon>
        <taxon>Pentapetalae</taxon>
        <taxon>asterids</taxon>
        <taxon>lamiids</taxon>
        <taxon>Lamiales</taxon>
        <taxon>Lamiaceae</taxon>
        <taxon>Nepetoideae</taxon>
        <taxon>Mentheae</taxon>
        <taxon>Salviinae</taxon>
        <taxon>Salvia</taxon>
        <taxon>Salvia subgen. Calosphace</taxon>
        <taxon>core Calosphace</taxon>
    </lineage>
</organism>
<proteinExistence type="predicted"/>
<evidence type="ECO:0000259" key="2">
    <source>
        <dbReference type="Pfam" id="PF23598"/>
    </source>
</evidence>
<sequence length="320" mass="37444">METSTMHTILLFKHWAFDSWKCFRLLRIFDGLSVVIHSTSSADIYIGELIHLRYLALTCEPVRQTITLVSNSLYRLQHLQTLIFRIKEFIRDTDGRVVPQGLPQLHQEYMEFEFWRLPNLRHLILLDGFLPDPSTKSFEQISSMENLQTLCLMKDFKCSERFLEMLPNLKKLGVIYSYKSTYETGWSQYCLLNLVRLHRLEKLNLYAEPYPSLRAYDLPQNIAFPSALKKLSLSGNDMGMIGWLPNLQVLKLKRHACHGPEWETSEGEFCRLKVLLIDSTDLVQWTTESSHFPKLEQLTLFECNKLRGIPFMHVVVQNIV</sequence>
<evidence type="ECO:0000256" key="1">
    <source>
        <dbReference type="ARBA" id="ARBA00022737"/>
    </source>
</evidence>
<dbReference type="PANTHER" id="PTHR15140:SF33">
    <property type="entry name" value="LATE BLIGHT RESISTANCE PROTEIN HOMOLOG R1A-3 ISOFORM X1"/>
    <property type="match status" value="1"/>
</dbReference>
<comment type="caution">
    <text evidence="3">The sequence shown here is derived from an EMBL/GenBank/DDBJ whole genome shotgun (WGS) entry which is preliminary data.</text>
</comment>
<feature type="domain" description="Disease resistance R13L4/SHOC-2-like LRR" evidence="2">
    <location>
        <begin position="19"/>
        <end position="300"/>
    </location>
</feature>